<proteinExistence type="predicted"/>
<sequence length="169" mass="19663">MQQGRAEGGEGIDTYHILQHQDSEHRSIELTETIGMGEYSNILLDYRAEQIISISRRNTDVFLLLRNDRTDSNSHPLMTHLKLRNLYGPRQNNNKRVLQHNYRLETRDRSPLSGWLENIIDDNDHDLSKLIDTMSHFSSHAENNSRLEDVSSSYRSNPTFFTTEGKYAK</sequence>
<gene>
    <name evidence="1" type="ORF">CCS41_14080</name>
</gene>
<reference evidence="1 2" key="1">
    <citation type="submission" date="2017-05" db="EMBL/GenBank/DDBJ databases">
        <title>Genome sequence of Candidatus Fukatsuia symbiotica and Candidatus Hamiltonella defensa from Acyrthosiphon pisum strain 5D.</title>
        <authorList>
            <person name="Patel V.A."/>
            <person name="Chevignon G."/>
            <person name="Russell J.A."/>
            <person name="Oliver K.M."/>
        </authorList>
    </citation>
    <scope>NUCLEOTIDE SEQUENCE [LARGE SCALE GENOMIC DNA]</scope>
    <source>
        <strain evidence="1 2">5D</strain>
        <plasmid evidence="2">p5d_fsymbiotica-1</plasmid>
    </source>
</reference>
<dbReference type="EMBL" id="CP021660">
    <property type="protein sequence ID" value="AWK15548.1"/>
    <property type="molecule type" value="Genomic_DNA"/>
</dbReference>
<dbReference type="AlphaFoldDB" id="A0A2U8I8Z1"/>
<evidence type="ECO:0000313" key="2">
    <source>
        <dbReference type="Proteomes" id="UP000261875"/>
    </source>
</evidence>
<keyword evidence="1" id="KW-0614">Plasmid</keyword>
<name>A0A2U8I8Z1_9GAMM</name>
<dbReference type="RefSeq" id="WP_119797859.1">
    <property type="nucleotide sequence ID" value="NZ_CP021660.1"/>
</dbReference>
<protein>
    <submittedName>
        <fullName evidence="1">Uncharacterized protein</fullName>
    </submittedName>
</protein>
<geneLocation type="plasmid" evidence="2">
    <name>p5d_fsymbiotica-1</name>
</geneLocation>
<dbReference type="Proteomes" id="UP000261875">
    <property type="component" value="Plasmid p5D_Fsymbiotica-1"/>
</dbReference>
<accession>A0A2U8I8Z1</accession>
<evidence type="ECO:0000313" key="1">
    <source>
        <dbReference type="EMBL" id="AWK15548.1"/>
    </source>
</evidence>
<dbReference type="KEGG" id="fsm:CCS41_14080"/>
<keyword evidence="2" id="KW-1185">Reference proteome</keyword>
<organism evidence="1 2">
    <name type="scientific">Candidatus Fukatsuia symbiotica</name>
    <dbReference type="NCBI Taxonomy" id="1878942"/>
    <lineage>
        <taxon>Bacteria</taxon>
        <taxon>Pseudomonadati</taxon>
        <taxon>Pseudomonadota</taxon>
        <taxon>Gammaproteobacteria</taxon>
        <taxon>Enterobacterales</taxon>
        <taxon>Yersiniaceae</taxon>
        <taxon>Candidatus Fukatsuia</taxon>
    </lineage>
</organism>